<keyword evidence="3" id="KW-1185">Reference proteome</keyword>
<keyword evidence="1" id="KW-1133">Transmembrane helix</keyword>
<evidence type="ECO:0000313" key="2">
    <source>
        <dbReference type="EMBL" id="SDR93140.1"/>
    </source>
</evidence>
<accession>A0A1H1N2M3</accession>
<reference evidence="2 3" key="1">
    <citation type="submission" date="2016-10" db="EMBL/GenBank/DDBJ databases">
        <authorList>
            <person name="de Groot N.N."/>
        </authorList>
    </citation>
    <scope>NUCLEOTIDE SEQUENCE [LARGE SCALE GENOMIC DNA]</scope>
    <source>
        <strain evidence="2 3">DSM 21800</strain>
    </source>
</reference>
<gene>
    <name evidence="2" type="ORF">SAMN04489812_0351</name>
</gene>
<protein>
    <submittedName>
        <fullName evidence="2">Uncharacterized protein</fullName>
    </submittedName>
</protein>
<feature type="transmembrane region" description="Helical" evidence="1">
    <location>
        <begin position="14"/>
        <end position="32"/>
    </location>
</feature>
<keyword evidence="1" id="KW-0812">Transmembrane</keyword>
<dbReference type="AlphaFoldDB" id="A0A1H1N2M3"/>
<name>A0A1H1N2M3_9ACTN</name>
<dbReference type="Proteomes" id="UP000199103">
    <property type="component" value="Chromosome I"/>
</dbReference>
<evidence type="ECO:0000256" key="1">
    <source>
        <dbReference type="SAM" id="Phobius"/>
    </source>
</evidence>
<evidence type="ECO:0000313" key="3">
    <source>
        <dbReference type="Proteomes" id="UP000199103"/>
    </source>
</evidence>
<feature type="transmembrane region" description="Helical" evidence="1">
    <location>
        <begin position="44"/>
        <end position="65"/>
    </location>
</feature>
<dbReference type="STRING" id="630515.SAMN04489812_0351"/>
<dbReference type="EMBL" id="LT629772">
    <property type="protein sequence ID" value="SDR93140.1"/>
    <property type="molecule type" value="Genomic_DNA"/>
</dbReference>
<dbReference type="OrthoDB" id="9815586at2"/>
<keyword evidence="1" id="KW-0472">Membrane</keyword>
<sequence>MIKKMHDLGVRSDYAYIAGIASVGLTYISYLTSRARKGSDKAQADRWGIFVATWAPTMFALGTALRLEEGK</sequence>
<organism evidence="2 3">
    <name type="scientific">Microlunatus soli</name>
    <dbReference type="NCBI Taxonomy" id="630515"/>
    <lineage>
        <taxon>Bacteria</taxon>
        <taxon>Bacillati</taxon>
        <taxon>Actinomycetota</taxon>
        <taxon>Actinomycetes</taxon>
        <taxon>Propionibacteriales</taxon>
        <taxon>Propionibacteriaceae</taxon>
        <taxon>Microlunatus</taxon>
    </lineage>
</organism>
<proteinExistence type="predicted"/>
<dbReference type="RefSeq" id="WP_091518913.1">
    <property type="nucleotide sequence ID" value="NZ_LT629772.1"/>
</dbReference>